<proteinExistence type="inferred from homology"/>
<evidence type="ECO:0000313" key="4">
    <source>
        <dbReference type="EMBL" id="MBC2596217.1"/>
    </source>
</evidence>
<evidence type="ECO:0000256" key="1">
    <source>
        <dbReference type="ARBA" id="ARBA00008455"/>
    </source>
</evidence>
<dbReference type="Proteomes" id="UP000546464">
    <property type="component" value="Unassembled WGS sequence"/>
</dbReference>
<dbReference type="SUPFAM" id="SSF54001">
    <property type="entry name" value="Cysteine proteinases"/>
    <property type="match status" value="1"/>
</dbReference>
<keyword evidence="5" id="KW-1185">Reference proteome</keyword>
<name>A0A842HL79_9BACT</name>
<evidence type="ECO:0000313" key="5">
    <source>
        <dbReference type="Proteomes" id="UP000546464"/>
    </source>
</evidence>
<accession>A0A842HL79</accession>
<gene>
    <name evidence="4" type="ORF">H5P28_18265</name>
</gene>
<dbReference type="InterPro" id="IPR000668">
    <property type="entry name" value="Peptidase_C1A_C"/>
</dbReference>
<comment type="caution">
    <text evidence="4">The sequence shown here is derived from an EMBL/GenBank/DDBJ whole genome shotgun (WGS) entry which is preliminary data.</text>
</comment>
<dbReference type="PANTHER" id="PTHR12411">
    <property type="entry name" value="CYSTEINE PROTEASE FAMILY C1-RELATED"/>
    <property type="match status" value="1"/>
</dbReference>
<sequence length="378" mass="42122">MTGISLRRLWPLLLGLCLLAAPVLEAAAVIARLEAGGKIYTNVRVQEVLPDAIIIRHQQGIAKVPMADLPESWQAHFGYDPAKGEAYREELARQEEARRREQAQQDAARARETGTAGKSLSLADEMLPLFGTRPQLQERVDLRPEFQEMGLYAKSQGRRPSCAVFSVVSALEYQQGRNSGEPRRLSEEYLIWATRKSLGLAQARIVDGEEMSGDADLGFNLMEVVQALRAYGIVEAEELPNTFGQSMAQIEDPSAEVVEKARNRRRVEAYWVSGRTPQERLDGIFHLLNHQVPVVVGMAWPNYAAVSRSPLIDDQSPRAGAGHAVTLVGYKCESGRPEDALFQFKNSWGPRWGNGGYGWVSWKYLRDNLQGAVFLDCE</sequence>
<dbReference type="InterPro" id="IPR013128">
    <property type="entry name" value="Peptidase_C1A"/>
</dbReference>
<dbReference type="SMART" id="SM00645">
    <property type="entry name" value="Pept_C1"/>
    <property type="match status" value="1"/>
</dbReference>
<evidence type="ECO:0000259" key="3">
    <source>
        <dbReference type="SMART" id="SM00645"/>
    </source>
</evidence>
<feature type="domain" description="Peptidase C1A papain C-terminal" evidence="3">
    <location>
        <begin position="136"/>
        <end position="375"/>
    </location>
</feature>
<evidence type="ECO:0000256" key="2">
    <source>
        <dbReference type="SAM" id="MobiDB-lite"/>
    </source>
</evidence>
<feature type="compositionally biased region" description="Basic and acidic residues" evidence="2">
    <location>
        <begin position="92"/>
        <end position="112"/>
    </location>
</feature>
<dbReference type="CDD" id="cd02619">
    <property type="entry name" value="Peptidase_C1"/>
    <property type="match status" value="1"/>
</dbReference>
<dbReference type="Pfam" id="PF00112">
    <property type="entry name" value="Peptidase_C1"/>
    <property type="match status" value="1"/>
</dbReference>
<comment type="similarity">
    <text evidence="1">Belongs to the peptidase C1 family.</text>
</comment>
<dbReference type="GO" id="GO:0008234">
    <property type="term" value="F:cysteine-type peptidase activity"/>
    <property type="evidence" value="ECO:0007669"/>
    <property type="project" value="InterPro"/>
</dbReference>
<organism evidence="4 5">
    <name type="scientific">Ruficoccus amylovorans</name>
    <dbReference type="NCBI Taxonomy" id="1804625"/>
    <lineage>
        <taxon>Bacteria</taxon>
        <taxon>Pseudomonadati</taxon>
        <taxon>Verrucomicrobiota</taxon>
        <taxon>Opitutia</taxon>
        <taxon>Puniceicoccales</taxon>
        <taxon>Cerasicoccaceae</taxon>
        <taxon>Ruficoccus</taxon>
    </lineage>
</organism>
<dbReference type="Gene3D" id="3.90.70.10">
    <property type="entry name" value="Cysteine proteinases"/>
    <property type="match status" value="1"/>
</dbReference>
<dbReference type="AlphaFoldDB" id="A0A842HL79"/>
<dbReference type="GO" id="GO:0006508">
    <property type="term" value="P:proteolysis"/>
    <property type="evidence" value="ECO:0007669"/>
    <property type="project" value="InterPro"/>
</dbReference>
<protein>
    <submittedName>
        <fullName evidence="4">C1 family peptidase</fullName>
    </submittedName>
</protein>
<dbReference type="RefSeq" id="WP_185677130.1">
    <property type="nucleotide sequence ID" value="NZ_JACHVB010000063.1"/>
</dbReference>
<dbReference type="InterPro" id="IPR038765">
    <property type="entry name" value="Papain-like_cys_pep_sf"/>
</dbReference>
<dbReference type="EMBL" id="JACHVB010000063">
    <property type="protein sequence ID" value="MBC2596217.1"/>
    <property type="molecule type" value="Genomic_DNA"/>
</dbReference>
<feature type="region of interest" description="Disordered" evidence="2">
    <location>
        <begin position="92"/>
        <end position="117"/>
    </location>
</feature>
<reference evidence="4 5" key="1">
    <citation type="submission" date="2020-07" db="EMBL/GenBank/DDBJ databases">
        <authorList>
            <person name="Feng X."/>
        </authorList>
    </citation>
    <scope>NUCLEOTIDE SEQUENCE [LARGE SCALE GENOMIC DNA]</scope>
    <source>
        <strain evidence="4 5">JCM31066</strain>
    </source>
</reference>